<dbReference type="Proteomes" id="UP000315343">
    <property type="component" value="Unassembled WGS sequence"/>
</dbReference>
<dbReference type="OrthoDB" id="1756859at2"/>
<dbReference type="RefSeq" id="WP_145080434.1">
    <property type="nucleotide sequence ID" value="NZ_VLKH01000002.1"/>
</dbReference>
<gene>
    <name evidence="1" type="ORF">LY60_00872</name>
</gene>
<organism evidence="1 2">
    <name type="scientific">Sedimentibacter saalensis</name>
    <dbReference type="NCBI Taxonomy" id="130788"/>
    <lineage>
        <taxon>Bacteria</taxon>
        <taxon>Bacillati</taxon>
        <taxon>Bacillota</taxon>
        <taxon>Tissierellia</taxon>
        <taxon>Sedimentibacter</taxon>
    </lineage>
</organism>
<dbReference type="AlphaFoldDB" id="A0A562JHI7"/>
<sequence>MFRKDNHGMTIGIGDELPEEQQQLLWDNLDSFLSSNKEDQIDRFQIYKMSVIQVNGSTMQKVIHIQEYPLLIEENTYAVDKPVDSTVFIYLEDGQ</sequence>
<name>A0A562JHI7_9FIRM</name>
<evidence type="ECO:0000313" key="2">
    <source>
        <dbReference type="Proteomes" id="UP000315343"/>
    </source>
</evidence>
<reference evidence="1 2" key="1">
    <citation type="submission" date="2019-07" db="EMBL/GenBank/DDBJ databases">
        <title>Genomic Encyclopedia of Type Strains, Phase I: the one thousand microbial genomes (KMG-I) project.</title>
        <authorList>
            <person name="Kyrpides N."/>
        </authorList>
    </citation>
    <scope>NUCLEOTIDE SEQUENCE [LARGE SCALE GENOMIC DNA]</scope>
    <source>
        <strain evidence="1 2">DSM 13558</strain>
    </source>
</reference>
<accession>A0A562JHI7</accession>
<protein>
    <submittedName>
        <fullName evidence="1">Uncharacterized protein DUF960</fullName>
    </submittedName>
</protein>
<proteinExistence type="predicted"/>
<dbReference type="EMBL" id="VLKH01000002">
    <property type="protein sequence ID" value="TWH82571.1"/>
    <property type="molecule type" value="Genomic_DNA"/>
</dbReference>
<comment type="caution">
    <text evidence="1">The sequence shown here is derived from an EMBL/GenBank/DDBJ whole genome shotgun (WGS) entry which is preliminary data.</text>
</comment>
<evidence type="ECO:0000313" key="1">
    <source>
        <dbReference type="EMBL" id="TWH82571.1"/>
    </source>
</evidence>
<keyword evidence="2" id="KW-1185">Reference proteome</keyword>
<dbReference type="Gene3D" id="3.10.450.150">
    <property type="entry name" value="enterococcus faecalis protein"/>
    <property type="match status" value="1"/>
</dbReference>